<keyword evidence="3" id="KW-1185">Reference proteome</keyword>
<comment type="caution">
    <text evidence="2">The sequence shown here is derived from an EMBL/GenBank/DDBJ whole genome shotgun (WGS) entry which is preliminary data.</text>
</comment>
<feature type="region of interest" description="Disordered" evidence="1">
    <location>
        <begin position="259"/>
        <end position="384"/>
    </location>
</feature>
<feature type="region of interest" description="Disordered" evidence="1">
    <location>
        <begin position="64"/>
        <end position="98"/>
    </location>
</feature>
<evidence type="ECO:0000256" key="1">
    <source>
        <dbReference type="SAM" id="MobiDB-lite"/>
    </source>
</evidence>
<dbReference type="AlphaFoldDB" id="A0A2N5U3B6"/>
<feature type="compositionally biased region" description="Pro residues" evidence="1">
    <location>
        <begin position="294"/>
        <end position="307"/>
    </location>
</feature>
<dbReference type="Proteomes" id="UP000235388">
    <property type="component" value="Unassembled WGS sequence"/>
</dbReference>
<evidence type="ECO:0000313" key="3">
    <source>
        <dbReference type="Proteomes" id="UP000235388"/>
    </source>
</evidence>
<accession>A0A2N5U3B6</accession>
<gene>
    <name evidence="2" type="ORF">PCANC_17995</name>
</gene>
<proteinExistence type="predicted"/>
<feature type="compositionally biased region" description="Polar residues" evidence="1">
    <location>
        <begin position="65"/>
        <end position="83"/>
    </location>
</feature>
<name>A0A2N5U3B6_9BASI</name>
<protein>
    <submittedName>
        <fullName evidence="2">Uncharacterized protein</fullName>
    </submittedName>
</protein>
<sequence>MPSHLRNGKDLSFEQSRAAKRAAARDAGRIWQQQQLANLASCSSAPELPLPSAFHSYHKLPNANGPASSIRQSRANNGLSAPGSSIDHPSVLGDQPAAGYTLSPAALEKIRRSGEQQQGSQTQPAIGVLPVVTRPSATPSAQMPLNNHVAPKSHRVMLRSLDEMDRSTCNQVALQDLERSMATVIPAQEEFMTISSILQGQWFLFINAQRRGNMRLMRTALLQAVSTQRTLASMYGTHFMMQVLDGWISREELARLEQSTHLQTRRRQTQVHPAQAQLHQQAPVQQQQPSQEPMTPPPSPTATPPATGPLQGSQIQHPTAQEQHHVQLQPPLQSNHHHYSQHPRQNGSQFNPPYPRNRRLRYRGGCSNPNSSIAPLDQLPPNPQ</sequence>
<organism evidence="2 3">
    <name type="scientific">Puccinia coronata f. sp. avenae</name>
    <dbReference type="NCBI Taxonomy" id="200324"/>
    <lineage>
        <taxon>Eukaryota</taxon>
        <taxon>Fungi</taxon>
        <taxon>Dikarya</taxon>
        <taxon>Basidiomycota</taxon>
        <taxon>Pucciniomycotina</taxon>
        <taxon>Pucciniomycetes</taxon>
        <taxon>Pucciniales</taxon>
        <taxon>Pucciniaceae</taxon>
        <taxon>Puccinia</taxon>
    </lineage>
</organism>
<evidence type="ECO:0000313" key="2">
    <source>
        <dbReference type="EMBL" id="PLW32231.1"/>
    </source>
</evidence>
<feature type="compositionally biased region" description="Low complexity" evidence="1">
    <location>
        <begin position="270"/>
        <end position="293"/>
    </location>
</feature>
<dbReference type="EMBL" id="PGCJ01000327">
    <property type="protein sequence ID" value="PLW32231.1"/>
    <property type="molecule type" value="Genomic_DNA"/>
</dbReference>
<reference evidence="2 3" key="1">
    <citation type="submission" date="2017-11" db="EMBL/GenBank/DDBJ databases">
        <title>De novo assembly and phasing of dikaryotic genomes from two isolates of Puccinia coronata f. sp. avenae, the causal agent of oat crown rust.</title>
        <authorList>
            <person name="Miller M.E."/>
            <person name="Zhang Y."/>
            <person name="Omidvar V."/>
            <person name="Sperschneider J."/>
            <person name="Schwessinger B."/>
            <person name="Raley C."/>
            <person name="Palmer J.M."/>
            <person name="Garnica D."/>
            <person name="Upadhyaya N."/>
            <person name="Rathjen J."/>
            <person name="Taylor J.M."/>
            <person name="Park R.F."/>
            <person name="Dodds P.N."/>
            <person name="Hirsch C.D."/>
            <person name="Kianian S.F."/>
            <person name="Figueroa M."/>
        </authorList>
    </citation>
    <scope>NUCLEOTIDE SEQUENCE [LARGE SCALE GENOMIC DNA]</scope>
    <source>
        <strain evidence="2">12NC29</strain>
    </source>
</reference>